<dbReference type="EMBL" id="JAKLMC020000004">
    <property type="protein sequence ID" value="KAK5956796.1"/>
    <property type="molecule type" value="Genomic_DNA"/>
</dbReference>
<feature type="region of interest" description="Disordered" evidence="1">
    <location>
        <begin position="18"/>
        <end position="54"/>
    </location>
</feature>
<evidence type="ECO:0008006" key="4">
    <source>
        <dbReference type="Google" id="ProtNLM"/>
    </source>
</evidence>
<dbReference type="InterPro" id="IPR011333">
    <property type="entry name" value="SKP1/BTB/POZ_sf"/>
</dbReference>
<accession>A0AAN8IAJ0</accession>
<dbReference type="PANTHER" id="PTHR47843:SF2">
    <property type="entry name" value="BTB DOMAIN-CONTAINING PROTEIN"/>
    <property type="match status" value="1"/>
</dbReference>
<dbReference type="Proteomes" id="UP001316803">
    <property type="component" value="Unassembled WGS sequence"/>
</dbReference>
<name>A0AAN8IAJ0_9EURO</name>
<evidence type="ECO:0000313" key="2">
    <source>
        <dbReference type="EMBL" id="KAK5956796.1"/>
    </source>
</evidence>
<proteinExistence type="predicted"/>
<sequence length="277" mass="31169">MGQSQSLEGSRKCTETIEFVTGRSQTNADTFPPPPYSKIQYSPSKSSTPSHATSVIPAPSAHAKLLVGPNKTEFHVPQHILAQLPPSIFPETLNHDQTIDLPNEDPETITILLHYLFTGTVNAIAFDKADPIRSSHETQQCLTNMKAYILAHKYNPEALMNALVDAFHTYFTSRFVSPLLITHLTEAGLRYCKLWRFLVRRLAVTLAAPSITPWSVYRDRDRDWEDGIRGFAGEDVLDVLRECMLVSGGGMVDTVGRCTWHMHERCGRCGRRRGFLW</sequence>
<evidence type="ECO:0000313" key="3">
    <source>
        <dbReference type="Proteomes" id="UP001316803"/>
    </source>
</evidence>
<dbReference type="PANTHER" id="PTHR47843">
    <property type="entry name" value="BTB DOMAIN-CONTAINING PROTEIN-RELATED"/>
    <property type="match status" value="1"/>
</dbReference>
<evidence type="ECO:0000256" key="1">
    <source>
        <dbReference type="SAM" id="MobiDB-lite"/>
    </source>
</evidence>
<protein>
    <recommendedName>
        <fullName evidence="4">BTB domain-containing protein</fullName>
    </recommendedName>
</protein>
<comment type="caution">
    <text evidence="2">The sequence shown here is derived from an EMBL/GenBank/DDBJ whole genome shotgun (WGS) entry which is preliminary data.</text>
</comment>
<dbReference type="Gene3D" id="3.30.710.10">
    <property type="entry name" value="Potassium Channel Kv1.1, Chain A"/>
    <property type="match status" value="1"/>
</dbReference>
<feature type="compositionally biased region" description="Polar residues" evidence="1">
    <location>
        <begin position="39"/>
        <end position="53"/>
    </location>
</feature>
<keyword evidence="3" id="KW-1185">Reference proteome</keyword>
<dbReference type="AlphaFoldDB" id="A0AAN8IAJ0"/>
<gene>
    <name evidence="2" type="ORF">OHC33_002284</name>
</gene>
<organism evidence="2 3">
    <name type="scientific">Knufia fluminis</name>
    <dbReference type="NCBI Taxonomy" id="191047"/>
    <lineage>
        <taxon>Eukaryota</taxon>
        <taxon>Fungi</taxon>
        <taxon>Dikarya</taxon>
        <taxon>Ascomycota</taxon>
        <taxon>Pezizomycotina</taxon>
        <taxon>Eurotiomycetes</taxon>
        <taxon>Chaetothyriomycetidae</taxon>
        <taxon>Chaetothyriales</taxon>
        <taxon>Trichomeriaceae</taxon>
        <taxon>Knufia</taxon>
    </lineage>
</organism>
<reference evidence="2 3" key="1">
    <citation type="submission" date="2022-12" db="EMBL/GenBank/DDBJ databases">
        <title>Genomic features and morphological characterization of a novel Knufia sp. strain isolated from spacecraft assembly facility.</title>
        <authorList>
            <person name="Teixeira M."/>
            <person name="Chander A.M."/>
            <person name="Stajich J.E."/>
            <person name="Venkateswaran K."/>
        </authorList>
    </citation>
    <scope>NUCLEOTIDE SEQUENCE [LARGE SCALE GENOMIC DNA]</scope>
    <source>
        <strain evidence="2 3">FJI-L2-BK-P2</strain>
    </source>
</reference>